<feature type="region of interest" description="Disordered" evidence="10">
    <location>
        <begin position="65"/>
        <end position="104"/>
    </location>
</feature>
<keyword evidence="6 11" id="KW-0812">Transmembrane</keyword>
<dbReference type="PROSITE" id="PS52015">
    <property type="entry name" value="TONB_CTD"/>
    <property type="match status" value="1"/>
</dbReference>
<proteinExistence type="inferred from homology"/>
<dbReference type="Pfam" id="PF03544">
    <property type="entry name" value="TonB_C"/>
    <property type="match status" value="1"/>
</dbReference>
<dbReference type="EMBL" id="CAJNBJ010000001">
    <property type="protein sequence ID" value="CAE6699726.1"/>
    <property type="molecule type" value="Genomic_DNA"/>
</dbReference>
<keyword evidence="8 11" id="KW-1133">Transmembrane helix</keyword>
<keyword evidence="3" id="KW-0813">Transport</keyword>
<accession>A0ABM8QJ02</accession>
<gene>
    <name evidence="13" type="ORF">NSPZN2_10668</name>
</gene>
<reference evidence="13 14" key="1">
    <citation type="submission" date="2021-02" db="EMBL/GenBank/DDBJ databases">
        <authorList>
            <person name="Han P."/>
        </authorList>
    </citation>
    <scope>NUCLEOTIDE SEQUENCE [LARGE SCALE GENOMIC DNA]</scope>
    <source>
        <strain evidence="13">Candidatus Nitrospira sp. ZN2</strain>
    </source>
</reference>
<feature type="compositionally biased region" description="Pro residues" evidence="10">
    <location>
        <begin position="69"/>
        <end position="84"/>
    </location>
</feature>
<dbReference type="InterPro" id="IPR051045">
    <property type="entry name" value="TonB-dependent_transducer"/>
</dbReference>
<evidence type="ECO:0000256" key="2">
    <source>
        <dbReference type="ARBA" id="ARBA00006555"/>
    </source>
</evidence>
<comment type="caution">
    <text evidence="13">The sequence shown here is derived from an EMBL/GenBank/DDBJ whole genome shotgun (WGS) entry which is preliminary data.</text>
</comment>
<evidence type="ECO:0000256" key="1">
    <source>
        <dbReference type="ARBA" id="ARBA00004383"/>
    </source>
</evidence>
<evidence type="ECO:0000256" key="8">
    <source>
        <dbReference type="ARBA" id="ARBA00022989"/>
    </source>
</evidence>
<dbReference type="InterPro" id="IPR037682">
    <property type="entry name" value="TonB_C"/>
</dbReference>
<dbReference type="PANTHER" id="PTHR33446">
    <property type="entry name" value="PROTEIN TONB-RELATED"/>
    <property type="match status" value="1"/>
</dbReference>
<dbReference type="Gene3D" id="3.30.1150.10">
    <property type="match status" value="1"/>
</dbReference>
<keyword evidence="7" id="KW-0653">Protein transport</keyword>
<dbReference type="Proteomes" id="UP000675880">
    <property type="component" value="Unassembled WGS sequence"/>
</dbReference>
<name>A0ABM8QJ02_9BACT</name>
<keyword evidence="9 11" id="KW-0472">Membrane</keyword>
<sequence>MENLFVAQSGDSKQAVTGWGASLALHACLALVAFGLLPKMSVMVEKEPFKWDVALVEPAREVVRQEEPAPAPVPQVQPTAPTPVKPRAQPVRAVVPPPPQPVERQVETRVLPQAVQREVQPVVEAVRPQEQTQPKQEIVQMQAKPIEPQQIHKTEPVVQAAAPAEVQRDVASVVEQQVMEVAPATAQTYQAQPAVSAPAVVETVQEPVVTASAPVVRSAPAVEAPPAPAPSAPAAAPVAAAVSEPVSAPPAPVEAVVVPTAPTAAVSEPDPATLREHQVVAQAAVARSAAKADYGWLAESLHRRIIELRHYPSTARLNGWEGKVVLKVSIRNDGQLKDVEVVKSSGHESLDQAAMEAVRRACPLHMKHELTAPMVVLHLPVSYSLNR</sequence>
<dbReference type="RefSeq" id="WP_213040526.1">
    <property type="nucleotide sequence ID" value="NZ_CAJNBJ010000001.1"/>
</dbReference>
<evidence type="ECO:0000256" key="6">
    <source>
        <dbReference type="ARBA" id="ARBA00022692"/>
    </source>
</evidence>
<dbReference type="NCBIfam" id="TIGR01352">
    <property type="entry name" value="tonB_Cterm"/>
    <property type="match status" value="1"/>
</dbReference>
<dbReference type="InterPro" id="IPR006260">
    <property type="entry name" value="TonB/TolA_C"/>
</dbReference>
<feature type="transmembrane region" description="Helical" evidence="11">
    <location>
        <begin position="16"/>
        <end position="37"/>
    </location>
</feature>
<evidence type="ECO:0000256" key="4">
    <source>
        <dbReference type="ARBA" id="ARBA00022475"/>
    </source>
</evidence>
<keyword evidence="14" id="KW-1185">Reference proteome</keyword>
<evidence type="ECO:0000256" key="3">
    <source>
        <dbReference type="ARBA" id="ARBA00022448"/>
    </source>
</evidence>
<evidence type="ECO:0000259" key="12">
    <source>
        <dbReference type="PROSITE" id="PS52015"/>
    </source>
</evidence>
<evidence type="ECO:0000313" key="14">
    <source>
        <dbReference type="Proteomes" id="UP000675880"/>
    </source>
</evidence>
<comment type="similarity">
    <text evidence="2">Belongs to the TonB family.</text>
</comment>
<evidence type="ECO:0000256" key="10">
    <source>
        <dbReference type="SAM" id="MobiDB-lite"/>
    </source>
</evidence>
<keyword evidence="4" id="KW-1003">Cell membrane</keyword>
<dbReference type="PANTHER" id="PTHR33446:SF2">
    <property type="entry name" value="PROTEIN TONB"/>
    <property type="match status" value="1"/>
</dbReference>
<evidence type="ECO:0000256" key="11">
    <source>
        <dbReference type="SAM" id="Phobius"/>
    </source>
</evidence>
<keyword evidence="5" id="KW-0997">Cell inner membrane</keyword>
<evidence type="ECO:0000256" key="7">
    <source>
        <dbReference type="ARBA" id="ARBA00022927"/>
    </source>
</evidence>
<comment type="subcellular location">
    <subcellularLocation>
        <location evidence="1">Cell inner membrane</location>
        <topology evidence="1">Single-pass membrane protein</topology>
        <orientation evidence="1">Periplasmic side</orientation>
    </subcellularLocation>
</comment>
<protein>
    <submittedName>
        <fullName evidence="13">TonB protein</fullName>
    </submittedName>
</protein>
<dbReference type="SUPFAM" id="SSF74653">
    <property type="entry name" value="TolA/TonB C-terminal domain"/>
    <property type="match status" value="1"/>
</dbReference>
<feature type="compositionally biased region" description="Low complexity" evidence="10">
    <location>
        <begin position="85"/>
        <end position="94"/>
    </location>
</feature>
<evidence type="ECO:0000313" key="13">
    <source>
        <dbReference type="EMBL" id="CAE6699726.1"/>
    </source>
</evidence>
<evidence type="ECO:0000256" key="5">
    <source>
        <dbReference type="ARBA" id="ARBA00022519"/>
    </source>
</evidence>
<evidence type="ECO:0000256" key="9">
    <source>
        <dbReference type="ARBA" id="ARBA00023136"/>
    </source>
</evidence>
<feature type="domain" description="TonB C-terminal" evidence="12">
    <location>
        <begin position="296"/>
        <end position="387"/>
    </location>
</feature>
<organism evidence="13 14">
    <name type="scientific">Nitrospira defluvii</name>
    <dbReference type="NCBI Taxonomy" id="330214"/>
    <lineage>
        <taxon>Bacteria</taxon>
        <taxon>Pseudomonadati</taxon>
        <taxon>Nitrospirota</taxon>
        <taxon>Nitrospiria</taxon>
        <taxon>Nitrospirales</taxon>
        <taxon>Nitrospiraceae</taxon>
        <taxon>Nitrospira</taxon>
    </lineage>
</organism>